<comment type="caution">
    <text evidence="1">The sequence shown here is derived from an EMBL/GenBank/DDBJ whole genome shotgun (WGS) entry which is preliminary data.</text>
</comment>
<evidence type="ECO:0008006" key="3">
    <source>
        <dbReference type="Google" id="ProtNLM"/>
    </source>
</evidence>
<gene>
    <name evidence="1" type="ORF">GCM10011363_41840</name>
</gene>
<dbReference type="EMBL" id="BMFC01000019">
    <property type="protein sequence ID" value="GGC20790.1"/>
    <property type="molecule type" value="Genomic_DNA"/>
</dbReference>
<name>A0ABQ1L7B9_9RHOB</name>
<sequence length="272" mass="30293">MDICRETDLKTAIRETIVINPPHLTARRAASQTLCETLGLNRVRFSEGMSGLPHQIACTLAHRKAMNAITEFPGLILEDDLDLIGDRALLPPLPADADIVYLSVTPFGCLPWTYDNLALARHRAIHGLTLSSIHDTDWLRLHSMSGGQAILYVTEKGLEAWKAATLQARRFGGPFDVFTAYAMKDVAVYAPHHPVFCESEALQHEALRQNETLLQQRLGYTRTPLQPFAAGHRTVVHFRHRKITVEAVEVKENTLQWAVVDVASPDHPEPAS</sequence>
<dbReference type="Proteomes" id="UP000645462">
    <property type="component" value="Unassembled WGS sequence"/>
</dbReference>
<protein>
    <recommendedName>
        <fullName evidence="3">Glycosyltransferase family 25 protein</fullName>
    </recommendedName>
</protein>
<accession>A0ABQ1L7B9</accession>
<proteinExistence type="predicted"/>
<reference evidence="2" key="1">
    <citation type="journal article" date="2019" name="Int. J. Syst. Evol. Microbiol.">
        <title>The Global Catalogue of Microorganisms (GCM) 10K type strain sequencing project: providing services to taxonomists for standard genome sequencing and annotation.</title>
        <authorList>
            <consortium name="The Broad Institute Genomics Platform"/>
            <consortium name="The Broad Institute Genome Sequencing Center for Infectious Disease"/>
            <person name="Wu L."/>
            <person name="Ma J."/>
        </authorList>
    </citation>
    <scope>NUCLEOTIDE SEQUENCE [LARGE SCALE GENOMIC DNA]</scope>
    <source>
        <strain evidence="2">CGMCC 1.12478</strain>
    </source>
</reference>
<evidence type="ECO:0000313" key="2">
    <source>
        <dbReference type="Proteomes" id="UP000645462"/>
    </source>
</evidence>
<organism evidence="1 2">
    <name type="scientific">Marivita lacus</name>
    <dbReference type="NCBI Taxonomy" id="1323742"/>
    <lineage>
        <taxon>Bacteria</taxon>
        <taxon>Pseudomonadati</taxon>
        <taxon>Pseudomonadota</taxon>
        <taxon>Alphaproteobacteria</taxon>
        <taxon>Rhodobacterales</taxon>
        <taxon>Roseobacteraceae</taxon>
        <taxon>Marivita</taxon>
    </lineage>
</organism>
<keyword evidence="2" id="KW-1185">Reference proteome</keyword>
<dbReference type="RefSeq" id="WP_188484050.1">
    <property type="nucleotide sequence ID" value="NZ_BMFC01000019.1"/>
</dbReference>
<evidence type="ECO:0000313" key="1">
    <source>
        <dbReference type="EMBL" id="GGC20790.1"/>
    </source>
</evidence>